<organism evidence="2 3">
    <name type="scientific">Pseudofrankia asymbiotica</name>
    <dbReference type="NCBI Taxonomy" id="1834516"/>
    <lineage>
        <taxon>Bacteria</taxon>
        <taxon>Bacillati</taxon>
        <taxon>Actinomycetota</taxon>
        <taxon>Actinomycetes</taxon>
        <taxon>Frankiales</taxon>
        <taxon>Frankiaceae</taxon>
        <taxon>Pseudofrankia</taxon>
    </lineage>
</organism>
<evidence type="ECO:0000313" key="3">
    <source>
        <dbReference type="Proteomes" id="UP000188929"/>
    </source>
</evidence>
<proteinExistence type="predicted"/>
<dbReference type="Gene3D" id="3.90.1570.10">
    <property type="entry name" value="tt1808, chain A"/>
    <property type="match status" value="1"/>
</dbReference>
<dbReference type="InterPro" id="IPR008538">
    <property type="entry name" value="Uma2"/>
</dbReference>
<protein>
    <recommendedName>
        <fullName evidence="1">Putative restriction endonuclease domain-containing protein</fullName>
    </recommendedName>
</protein>
<dbReference type="Pfam" id="PF05685">
    <property type="entry name" value="Uma2"/>
    <property type="match status" value="1"/>
</dbReference>
<feature type="domain" description="Putative restriction endonuclease" evidence="1">
    <location>
        <begin position="17"/>
        <end position="182"/>
    </location>
</feature>
<dbReference type="PANTHER" id="PTHR35400">
    <property type="entry name" value="SLR1083 PROTEIN"/>
    <property type="match status" value="1"/>
</dbReference>
<dbReference type="SUPFAM" id="SSF52980">
    <property type="entry name" value="Restriction endonuclease-like"/>
    <property type="match status" value="1"/>
</dbReference>
<reference evidence="3" key="1">
    <citation type="submission" date="2016-10" db="EMBL/GenBank/DDBJ databases">
        <title>Frankia sp. NRRL B-16386 Genome sequencing.</title>
        <authorList>
            <person name="Ghodhbane-Gtari F."/>
            <person name="Swanson E."/>
            <person name="Gueddou A."/>
            <person name="Hezbri K."/>
            <person name="Ktari K."/>
            <person name="Nouioui I."/>
            <person name="Morris K."/>
            <person name="Simpson S."/>
            <person name="Abebe-Akele F."/>
            <person name="Thomas K."/>
            <person name="Gtari M."/>
            <person name="Tisa L.S."/>
        </authorList>
    </citation>
    <scope>NUCLEOTIDE SEQUENCE [LARGE SCALE GENOMIC DNA]</scope>
    <source>
        <strain evidence="3">NRRL B-16386</strain>
    </source>
</reference>
<dbReference type="InterPro" id="IPR011335">
    <property type="entry name" value="Restrct_endonuc-II-like"/>
</dbReference>
<sequence>MVDGTLLLSRQGGFTVDDLDRIPGGDGNRYELIDGMLVVSPAPGMPHQVVVTRLATLLTALCPPDLFVFGSSPAVRKGRRGSLEPDVVVLRKADVTAAFDRPHAWVPVLAVEVLSPSSRTMDRLVKRGIYARLGVPCYWIVGPSTRTGPAVTVLRLDPANGEYLDEASVGPDGTVTTTVPFPVTLRVADLHSLG</sequence>
<evidence type="ECO:0000259" key="1">
    <source>
        <dbReference type="Pfam" id="PF05685"/>
    </source>
</evidence>
<dbReference type="CDD" id="cd06260">
    <property type="entry name" value="DUF820-like"/>
    <property type="match status" value="1"/>
</dbReference>
<keyword evidence="3" id="KW-1185">Reference proteome</keyword>
<evidence type="ECO:0000313" key="2">
    <source>
        <dbReference type="EMBL" id="ONH32961.1"/>
    </source>
</evidence>
<comment type="caution">
    <text evidence="2">The sequence shown here is derived from an EMBL/GenBank/DDBJ whole genome shotgun (WGS) entry which is preliminary data.</text>
</comment>
<dbReference type="InterPro" id="IPR012296">
    <property type="entry name" value="Nuclease_put_TT1808"/>
</dbReference>
<dbReference type="EMBL" id="MOMC01000008">
    <property type="protein sequence ID" value="ONH32961.1"/>
    <property type="molecule type" value="Genomic_DNA"/>
</dbReference>
<dbReference type="Proteomes" id="UP000188929">
    <property type="component" value="Unassembled WGS sequence"/>
</dbReference>
<gene>
    <name evidence="2" type="ORF">BL253_03770</name>
</gene>
<name>A0A1V2IKP2_9ACTN</name>
<dbReference type="AlphaFoldDB" id="A0A1V2IKP2"/>
<accession>A0A1V2IKP2</accession>
<dbReference type="PANTHER" id="PTHR35400:SF3">
    <property type="entry name" value="SLL1072 PROTEIN"/>
    <property type="match status" value="1"/>
</dbReference>